<sequence>MKNERADSNMPLGRLRRVKDFLPAPADLAISKETKKITISLNKFSIDFFKRQAEQHHTKYQRMIRELVDRYVFQYSQ</sequence>
<name>A0A2G9YHQ1_9BACT</name>
<gene>
    <name evidence="1" type="ORF">COX41_06895</name>
</gene>
<reference evidence="1 2" key="1">
    <citation type="submission" date="2017-09" db="EMBL/GenBank/DDBJ databases">
        <title>Depth-based differentiation of microbial function through sediment-hosted aquifers and enrichment of novel symbionts in the deep terrestrial subsurface.</title>
        <authorList>
            <person name="Probst A.J."/>
            <person name="Ladd B."/>
            <person name="Jarett J.K."/>
            <person name="Geller-Mcgrath D.E."/>
            <person name="Sieber C.M."/>
            <person name="Emerson J.B."/>
            <person name="Anantharaman K."/>
            <person name="Thomas B.C."/>
            <person name="Malmstrom R."/>
            <person name="Stieglmeier M."/>
            <person name="Klingl A."/>
            <person name="Woyke T."/>
            <person name="Ryan C.M."/>
            <person name="Banfield J.F."/>
        </authorList>
    </citation>
    <scope>NUCLEOTIDE SEQUENCE [LARGE SCALE GENOMIC DNA]</scope>
    <source>
        <strain evidence="1">CG23_combo_of_CG06-09_8_20_14_all_41_10</strain>
    </source>
</reference>
<proteinExistence type="predicted"/>
<dbReference type="EMBL" id="PCRK01000179">
    <property type="protein sequence ID" value="PIP18682.1"/>
    <property type="molecule type" value="Genomic_DNA"/>
</dbReference>
<dbReference type="AlphaFoldDB" id="A0A2G9YHQ1"/>
<protein>
    <submittedName>
        <fullName evidence="1">CopG family transcriptional regulator</fullName>
    </submittedName>
</protein>
<evidence type="ECO:0000313" key="1">
    <source>
        <dbReference type="EMBL" id="PIP18682.1"/>
    </source>
</evidence>
<accession>A0A2G9YHQ1</accession>
<evidence type="ECO:0000313" key="2">
    <source>
        <dbReference type="Proteomes" id="UP000231292"/>
    </source>
</evidence>
<dbReference type="Proteomes" id="UP000231292">
    <property type="component" value="Unassembled WGS sequence"/>
</dbReference>
<comment type="caution">
    <text evidence="1">The sequence shown here is derived from an EMBL/GenBank/DDBJ whole genome shotgun (WGS) entry which is preliminary data.</text>
</comment>
<organism evidence="1 2">
    <name type="scientific">Candidatus Sherwoodlollariibacterium unditelluris</name>
    <dbReference type="NCBI Taxonomy" id="1974757"/>
    <lineage>
        <taxon>Bacteria</taxon>
        <taxon>Pseudomonadati</taxon>
        <taxon>Candidatus Omnitrophota</taxon>
        <taxon>Candidatus Sherwoodlollariibacterium</taxon>
    </lineage>
</organism>